<evidence type="ECO:0000313" key="2">
    <source>
        <dbReference type="EMBL" id="GBP59109.1"/>
    </source>
</evidence>
<accession>A0A4C1X9S1</accession>
<organism evidence="2 3">
    <name type="scientific">Eumeta variegata</name>
    <name type="common">Bagworm moth</name>
    <name type="synonym">Eumeta japonica</name>
    <dbReference type="NCBI Taxonomy" id="151549"/>
    <lineage>
        <taxon>Eukaryota</taxon>
        <taxon>Metazoa</taxon>
        <taxon>Ecdysozoa</taxon>
        <taxon>Arthropoda</taxon>
        <taxon>Hexapoda</taxon>
        <taxon>Insecta</taxon>
        <taxon>Pterygota</taxon>
        <taxon>Neoptera</taxon>
        <taxon>Endopterygota</taxon>
        <taxon>Lepidoptera</taxon>
        <taxon>Glossata</taxon>
        <taxon>Ditrysia</taxon>
        <taxon>Tineoidea</taxon>
        <taxon>Psychidae</taxon>
        <taxon>Oiketicinae</taxon>
        <taxon>Eumeta</taxon>
    </lineage>
</organism>
<sequence length="82" mass="9154">MPISGHCARAGPRRAAPRSVGVSDSVYRFVNETLNEILFTRRRRCHPEWGPRASKPALECAVGRPDDIKSPLYDRPAAVRPD</sequence>
<dbReference type="EMBL" id="BGZK01000753">
    <property type="protein sequence ID" value="GBP59109.1"/>
    <property type="molecule type" value="Genomic_DNA"/>
</dbReference>
<evidence type="ECO:0000256" key="1">
    <source>
        <dbReference type="SAM" id="MobiDB-lite"/>
    </source>
</evidence>
<gene>
    <name evidence="2" type="ORF">EVAR_44349_1</name>
</gene>
<dbReference type="Proteomes" id="UP000299102">
    <property type="component" value="Unassembled WGS sequence"/>
</dbReference>
<feature type="region of interest" description="Disordered" evidence="1">
    <location>
        <begin position="1"/>
        <end position="20"/>
    </location>
</feature>
<dbReference type="AlphaFoldDB" id="A0A4C1X9S1"/>
<reference evidence="2 3" key="1">
    <citation type="journal article" date="2019" name="Commun. Biol.">
        <title>The bagworm genome reveals a unique fibroin gene that provides high tensile strength.</title>
        <authorList>
            <person name="Kono N."/>
            <person name="Nakamura H."/>
            <person name="Ohtoshi R."/>
            <person name="Tomita M."/>
            <person name="Numata K."/>
            <person name="Arakawa K."/>
        </authorList>
    </citation>
    <scope>NUCLEOTIDE SEQUENCE [LARGE SCALE GENOMIC DNA]</scope>
</reference>
<name>A0A4C1X9S1_EUMVA</name>
<evidence type="ECO:0000313" key="3">
    <source>
        <dbReference type="Proteomes" id="UP000299102"/>
    </source>
</evidence>
<proteinExistence type="predicted"/>
<comment type="caution">
    <text evidence="2">The sequence shown here is derived from an EMBL/GenBank/DDBJ whole genome shotgun (WGS) entry which is preliminary data.</text>
</comment>
<keyword evidence="3" id="KW-1185">Reference proteome</keyword>
<protein>
    <submittedName>
        <fullName evidence="2">Uncharacterized protein</fullName>
    </submittedName>
</protein>